<keyword evidence="1 2" id="KW-0193">Cuticle</keyword>
<dbReference type="InterPro" id="IPR051217">
    <property type="entry name" value="Insect_Cuticle_Struc_Prot"/>
</dbReference>
<dbReference type="EMBL" id="KZ309398">
    <property type="protein sequence ID" value="KAG8238633.1"/>
    <property type="molecule type" value="Genomic_DNA"/>
</dbReference>
<name>A0A8K0KUW6_LADFU</name>
<reference evidence="3" key="1">
    <citation type="submission" date="2013-04" db="EMBL/GenBank/DDBJ databases">
        <authorList>
            <person name="Qu J."/>
            <person name="Murali S.C."/>
            <person name="Bandaranaike D."/>
            <person name="Bellair M."/>
            <person name="Blankenburg K."/>
            <person name="Chao H."/>
            <person name="Dinh H."/>
            <person name="Doddapaneni H."/>
            <person name="Downs B."/>
            <person name="Dugan-Rocha S."/>
            <person name="Elkadiri S."/>
            <person name="Gnanaolivu R.D."/>
            <person name="Hernandez B."/>
            <person name="Javaid M."/>
            <person name="Jayaseelan J.C."/>
            <person name="Lee S."/>
            <person name="Li M."/>
            <person name="Ming W."/>
            <person name="Munidasa M."/>
            <person name="Muniz J."/>
            <person name="Nguyen L."/>
            <person name="Ongeri F."/>
            <person name="Osuji N."/>
            <person name="Pu L.-L."/>
            <person name="Puazo M."/>
            <person name="Qu C."/>
            <person name="Quiroz J."/>
            <person name="Raj R."/>
            <person name="Weissenberger G."/>
            <person name="Xin Y."/>
            <person name="Zou X."/>
            <person name="Han Y."/>
            <person name="Richards S."/>
            <person name="Worley K."/>
            <person name="Muzny D."/>
            <person name="Gibbs R."/>
        </authorList>
    </citation>
    <scope>NUCLEOTIDE SEQUENCE</scope>
    <source>
        <strain evidence="3">Sampled in the wild</strain>
    </source>
</reference>
<evidence type="ECO:0000256" key="2">
    <source>
        <dbReference type="PROSITE-ProRule" id="PRU00497"/>
    </source>
</evidence>
<evidence type="ECO:0000313" key="3">
    <source>
        <dbReference type="EMBL" id="KAG8238633.1"/>
    </source>
</evidence>
<gene>
    <name evidence="3" type="ORF">J437_LFUL017665</name>
</gene>
<evidence type="ECO:0000256" key="1">
    <source>
        <dbReference type="ARBA" id="ARBA00022460"/>
    </source>
</evidence>
<accession>A0A8K0KUW6</accession>
<dbReference type="GO" id="GO:0005615">
    <property type="term" value="C:extracellular space"/>
    <property type="evidence" value="ECO:0007669"/>
    <property type="project" value="TreeGrafter"/>
</dbReference>
<organism evidence="3 4">
    <name type="scientific">Ladona fulva</name>
    <name type="common">Scarce chaser dragonfly</name>
    <name type="synonym">Libellula fulva</name>
    <dbReference type="NCBI Taxonomy" id="123851"/>
    <lineage>
        <taxon>Eukaryota</taxon>
        <taxon>Metazoa</taxon>
        <taxon>Ecdysozoa</taxon>
        <taxon>Arthropoda</taxon>
        <taxon>Hexapoda</taxon>
        <taxon>Insecta</taxon>
        <taxon>Pterygota</taxon>
        <taxon>Palaeoptera</taxon>
        <taxon>Odonata</taxon>
        <taxon>Epiprocta</taxon>
        <taxon>Anisoptera</taxon>
        <taxon>Libelluloidea</taxon>
        <taxon>Libellulidae</taxon>
        <taxon>Ladona</taxon>
    </lineage>
</organism>
<dbReference type="PANTHER" id="PTHR12236:SF86">
    <property type="entry name" value="CCP84AC-RELATED"/>
    <property type="match status" value="1"/>
</dbReference>
<dbReference type="Pfam" id="PF00379">
    <property type="entry name" value="Chitin_bind_4"/>
    <property type="match status" value="1"/>
</dbReference>
<protein>
    <submittedName>
        <fullName evidence="3">Uncharacterized protein</fullName>
    </submittedName>
</protein>
<comment type="caution">
    <text evidence="3">The sequence shown here is derived from an EMBL/GenBank/DDBJ whole genome shotgun (WGS) entry which is preliminary data.</text>
</comment>
<dbReference type="PROSITE" id="PS51155">
    <property type="entry name" value="CHIT_BIND_RR_2"/>
    <property type="match status" value="1"/>
</dbReference>
<dbReference type="AlphaFoldDB" id="A0A8K0KUW6"/>
<dbReference type="GO" id="GO:0031012">
    <property type="term" value="C:extracellular matrix"/>
    <property type="evidence" value="ECO:0007669"/>
    <property type="project" value="TreeGrafter"/>
</dbReference>
<dbReference type="PANTHER" id="PTHR12236">
    <property type="entry name" value="STRUCTURAL CONTITUENT OF CUTICLE"/>
    <property type="match status" value="1"/>
</dbReference>
<evidence type="ECO:0000313" key="4">
    <source>
        <dbReference type="Proteomes" id="UP000792457"/>
    </source>
</evidence>
<keyword evidence="4" id="KW-1185">Reference proteome</keyword>
<proteinExistence type="predicted"/>
<reference evidence="3" key="2">
    <citation type="submission" date="2017-10" db="EMBL/GenBank/DDBJ databases">
        <title>Ladona fulva Genome sequencing and assembly.</title>
        <authorList>
            <person name="Murali S."/>
            <person name="Richards S."/>
            <person name="Bandaranaike D."/>
            <person name="Bellair M."/>
            <person name="Blankenburg K."/>
            <person name="Chao H."/>
            <person name="Dinh H."/>
            <person name="Doddapaneni H."/>
            <person name="Dugan-Rocha S."/>
            <person name="Elkadiri S."/>
            <person name="Gnanaolivu R."/>
            <person name="Hernandez B."/>
            <person name="Skinner E."/>
            <person name="Javaid M."/>
            <person name="Lee S."/>
            <person name="Li M."/>
            <person name="Ming W."/>
            <person name="Munidasa M."/>
            <person name="Muniz J."/>
            <person name="Nguyen L."/>
            <person name="Hughes D."/>
            <person name="Osuji N."/>
            <person name="Pu L.-L."/>
            <person name="Puazo M."/>
            <person name="Qu C."/>
            <person name="Quiroz J."/>
            <person name="Raj R."/>
            <person name="Weissenberger G."/>
            <person name="Xin Y."/>
            <person name="Zou X."/>
            <person name="Han Y."/>
            <person name="Worley K."/>
            <person name="Muzny D."/>
            <person name="Gibbs R."/>
        </authorList>
    </citation>
    <scope>NUCLEOTIDE SEQUENCE</scope>
    <source>
        <strain evidence="3">Sampled in the wild</strain>
    </source>
</reference>
<dbReference type="Proteomes" id="UP000792457">
    <property type="component" value="Unassembled WGS sequence"/>
</dbReference>
<dbReference type="GO" id="GO:0042302">
    <property type="term" value="F:structural constituent of cuticle"/>
    <property type="evidence" value="ECO:0007669"/>
    <property type="project" value="UniProtKB-UniRule"/>
</dbReference>
<dbReference type="InterPro" id="IPR000618">
    <property type="entry name" value="Insect_cuticle"/>
</dbReference>
<sequence length="121" mass="13437">MTAAADGFTHFPKRPPYLAPLHPVPPVDYDYRYTIDDVEGSGVATDRWERRQGGHVRGGYTLLEPDGRVRFVDYETDGATGGFKAVVRHATPAVKLLSTQQLYRSLAIHGDPLVNKMARRG</sequence>
<dbReference type="OrthoDB" id="6510765at2759"/>